<gene>
    <name evidence="7" type="ORF">ATEG_01333</name>
</gene>
<dbReference type="InterPro" id="IPR006094">
    <property type="entry name" value="Oxid_FAD_bind_N"/>
</dbReference>
<dbReference type="HOGENOM" id="CLU_018354_10_1_1"/>
<dbReference type="Pfam" id="PF08031">
    <property type="entry name" value="BBE"/>
    <property type="match status" value="1"/>
</dbReference>
<dbReference type="STRING" id="341663.Q0CYA1"/>
<organism evidence="7 8">
    <name type="scientific">Aspergillus terreus (strain NIH 2624 / FGSC A1156)</name>
    <dbReference type="NCBI Taxonomy" id="341663"/>
    <lineage>
        <taxon>Eukaryota</taxon>
        <taxon>Fungi</taxon>
        <taxon>Dikarya</taxon>
        <taxon>Ascomycota</taxon>
        <taxon>Pezizomycotina</taxon>
        <taxon>Eurotiomycetes</taxon>
        <taxon>Eurotiomycetidae</taxon>
        <taxon>Eurotiales</taxon>
        <taxon>Aspergillaceae</taxon>
        <taxon>Aspergillus</taxon>
        <taxon>Aspergillus subgen. Circumdati</taxon>
    </lineage>
</organism>
<keyword evidence="3" id="KW-0285">Flavoprotein</keyword>
<dbReference type="PANTHER" id="PTHR42973:SF39">
    <property type="entry name" value="FAD-BINDING PCMH-TYPE DOMAIN-CONTAINING PROTEIN"/>
    <property type="match status" value="1"/>
</dbReference>
<evidence type="ECO:0000313" key="7">
    <source>
        <dbReference type="EMBL" id="EAU38090.1"/>
    </source>
</evidence>
<dbReference type="InterPro" id="IPR006093">
    <property type="entry name" value="Oxy_OxRdtase_FAD_BS"/>
</dbReference>
<evidence type="ECO:0000256" key="1">
    <source>
        <dbReference type="ARBA" id="ARBA00001974"/>
    </source>
</evidence>
<dbReference type="InterPro" id="IPR050416">
    <property type="entry name" value="FAD-linked_Oxidoreductase"/>
</dbReference>
<evidence type="ECO:0000256" key="3">
    <source>
        <dbReference type="ARBA" id="ARBA00022630"/>
    </source>
</evidence>
<dbReference type="GeneID" id="4315705"/>
<dbReference type="PROSITE" id="PS00862">
    <property type="entry name" value="OX2_COVAL_FAD"/>
    <property type="match status" value="1"/>
</dbReference>
<dbReference type="Pfam" id="PF01565">
    <property type="entry name" value="FAD_binding_4"/>
    <property type="match status" value="1"/>
</dbReference>
<dbReference type="PANTHER" id="PTHR42973">
    <property type="entry name" value="BINDING OXIDOREDUCTASE, PUTATIVE (AFU_ORTHOLOGUE AFUA_1G17690)-RELATED"/>
    <property type="match status" value="1"/>
</dbReference>
<evidence type="ECO:0000256" key="5">
    <source>
        <dbReference type="ARBA" id="ARBA00023002"/>
    </source>
</evidence>
<keyword evidence="5" id="KW-0560">Oxidoreductase</keyword>
<dbReference type="RefSeq" id="XP_001208698.1">
    <property type="nucleotide sequence ID" value="XM_001208698.1"/>
</dbReference>
<dbReference type="GO" id="GO:0071949">
    <property type="term" value="F:FAD binding"/>
    <property type="evidence" value="ECO:0007669"/>
    <property type="project" value="InterPro"/>
</dbReference>
<dbReference type="InterPro" id="IPR016169">
    <property type="entry name" value="FAD-bd_PCMH_sub2"/>
</dbReference>
<dbReference type="SUPFAM" id="SSF56176">
    <property type="entry name" value="FAD-binding/transporter-associated domain-like"/>
    <property type="match status" value="1"/>
</dbReference>
<evidence type="ECO:0000313" key="8">
    <source>
        <dbReference type="Proteomes" id="UP000007963"/>
    </source>
</evidence>
<sequence length="489" mass="54065">MNSENLPVSMPEALRKRLPAHIPVIVADDNNYTQSTATWNIRAQYQPLAIVQPTTVDDVSLAIKSARNIGISQVAVRGGGHSFEGLSLGGKNGAMVIDMVKMNHVCSNPGKSELTAQGGALLSQVHTEAHHNGRKMVPLGTCPSVGLAGQIQCGGYGFYSRTYGPLVDRALAFEMVTADGEILHVDQDHHADLFYAVRGSGTGSFGVITTVTLRTNDIPTSIANFSVIWRLPSFEIPYIFKRLQAACLGAPKSINTMVVAWVEKFEVFGTILASSDSERDAIWTEFLGSLPESLDVRMVPMSYPESVMDVSKRQTSAPWYNKLSEIQREGKQYLRYMKIKSGYVPEPLPDDAIERIGAFLTTQPPTGVRVQLLALDPEHVPQPDQTSIRARRCHWIMGMSVYITQREHQEGELLSEGDKRMPWLDQAYNLFLPFTAGAYIGDDDLEEGEDEESLMMSFYGSHLPRLSSIKAKYDPADLFHHPLSIPLPK</sequence>
<dbReference type="InterPro" id="IPR016167">
    <property type="entry name" value="FAD-bd_PCMH_sub1"/>
</dbReference>
<dbReference type="PROSITE" id="PS51387">
    <property type="entry name" value="FAD_PCMH"/>
    <property type="match status" value="1"/>
</dbReference>
<dbReference type="InterPro" id="IPR016166">
    <property type="entry name" value="FAD-bd_PCMH"/>
</dbReference>
<evidence type="ECO:0000259" key="6">
    <source>
        <dbReference type="PROSITE" id="PS51387"/>
    </source>
</evidence>
<dbReference type="eggNOG" id="ENOG502QVGN">
    <property type="taxonomic scope" value="Eukaryota"/>
</dbReference>
<feature type="domain" description="FAD-binding PCMH-type" evidence="6">
    <location>
        <begin position="43"/>
        <end position="218"/>
    </location>
</feature>
<dbReference type="Gene3D" id="3.40.462.20">
    <property type="match status" value="1"/>
</dbReference>
<dbReference type="AlphaFoldDB" id="Q0CYA1"/>
<accession>Q0CYA1</accession>
<dbReference type="InterPro" id="IPR012951">
    <property type="entry name" value="BBE"/>
</dbReference>
<proteinExistence type="inferred from homology"/>
<dbReference type="OMA" id="AYELFYP"/>
<dbReference type="GO" id="GO:0016491">
    <property type="term" value="F:oxidoreductase activity"/>
    <property type="evidence" value="ECO:0007669"/>
    <property type="project" value="UniProtKB-KW"/>
</dbReference>
<dbReference type="EMBL" id="CH476595">
    <property type="protein sequence ID" value="EAU38090.1"/>
    <property type="molecule type" value="Genomic_DNA"/>
</dbReference>
<keyword evidence="4" id="KW-0274">FAD</keyword>
<dbReference type="VEuPathDB" id="FungiDB:ATEG_01333"/>
<dbReference type="Gene3D" id="3.30.465.10">
    <property type="match status" value="1"/>
</dbReference>
<comment type="similarity">
    <text evidence="2">Belongs to the oxygen-dependent FAD-linked oxidoreductase family.</text>
</comment>
<evidence type="ECO:0000256" key="4">
    <source>
        <dbReference type="ARBA" id="ARBA00022827"/>
    </source>
</evidence>
<dbReference type="Proteomes" id="UP000007963">
    <property type="component" value="Unassembled WGS sequence"/>
</dbReference>
<name>Q0CYA1_ASPTN</name>
<dbReference type="OrthoDB" id="407275at2759"/>
<reference evidence="8" key="1">
    <citation type="submission" date="2005-09" db="EMBL/GenBank/DDBJ databases">
        <title>Annotation of the Aspergillus terreus NIH2624 genome.</title>
        <authorList>
            <person name="Birren B.W."/>
            <person name="Lander E.S."/>
            <person name="Galagan J.E."/>
            <person name="Nusbaum C."/>
            <person name="Devon K."/>
            <person name="Henn M."/>
            <person name="Ma L.-J."/>
            <person name="Jaffe D.B."/>
            <person name="Butler J."/>
            <person name="Alvarez P."/>
            <person name="Gnerre S."/>
            <person name="Grabherr M."/>
            <person name="Kleber M."/>
            <person name="Mauceli E.W."/>
            <person name="Brockman W."/>
            <person name="Rounsley S."/>
            <person name="Young S.K."/>
            <person name="LaButti K."/>
            <person name="Pushparaj V."/>
            <person name="DeCaprio D."/>
            <person name="Crawford M."/>
            <person name="Koehrsen M."/>
            <person name="Engels R."/>
            <person name="Montgomery P."/>
            <person name="Pearson M."/>
            <person name="Howarth C."/>
            <person name="Larson L."/>
            <person name="Luoma S."/>
            <person name="White J."/>
            <person name="Alvarado L."/>
            <person name="Kodira C.D."/>
            <person name="Zeng Q."/>
            <person name="Oleary S."/>
            <person name="Yandava C."/>
            <person name="Denning D.W."/>
            <person name="Nierman W.C."/>
            <person name="Milne T."/>
            <person name="Madden K."/>
        </authorList>
    </citation>
    <scope>NUCLEOTIDE SEQUENCE [LARGE SCALE GENOMIC DNA]</scope>
    <source>
        <strain evidence="8">NIH 2624 / FGSC A1156</strain>
    </source>
</reference>
<evidence type="ECO:0000256" key="2">
    <source>
        <dbReference type="ARBA" id="ARBA00005466"/>
    </source>
</evidence>
<dbReference type="Gene3D" id="3.30.43.10">
    <property type="entry name" value="Uridine Diphospho-n-acetylenolpyruvylglucosamine Reductase, domain 2"/>
    <property type="match status" value="1"/>
</dbReference>
<dbReference type="InterPro" id="IPR036318">
    <property type="entry name" value="FAD-bd_PCMH-like_sf"/>
</dbReference>
<comment type="cofactor">
    <cofactor evidence="1">
        <name>FAD</name>
        <dbReference type="ChEBI" id="CHEBI:57692"/>
    </cofactor>
</comment>
<protein>
    <recommendedName>
        <fullName evidence="6">FAD-binding PCMH-type domain-containing protein</fullName>
    </recommendedName>
</protein>